<proteinExistence type="predicted"/>
<reference evidence="1 2" key="1">
    <citation type="submission" date="2019-11" db="EMBL/GenBank/DDBJ databases">
        <title>Nocardia sp. nov. CT2-14 isolated from soil.</title>
        <authorList>
            <person name="Kanchanasin P."/>
            <person name="Tanasupawat S."/>
            <person name="Yuki M."/>
            <person name="Kudo T."/>
        </authorList>
    </citation>
    <scope>NUCLEOTIDE SEQUENCE [LARGE SCALE GENOMIC DNA]</scope>
    <source>
        <strain evidence="1 2">CT2-14</strain>
    </source>
</reference>
<accession>A0A6I3KVU2</accession>
<evidence type="ECO:0000313" key="2">
    <source>
        <dbReference type="Proteomes" id="UP000432464"/>
    </source>
</evidence>
<evidence type="ECO:0000313" key="1">
    <source>
        <dbReference type="EMBL" id="MTE12144.1"/>
    </source>
</evidence>
<gene>
    <name evidence="1" type="ORF">GLP40_05010</name>
</gene>
<dbReference type="RefSeq" id="WP_154786618.1">
    <property type="nucleotide sequence ID" value="NZ_WMBB01000002.1"/>
</dbReference>
<dbReference type="Proteomes" id="UP000432464">
    <property type="component" value="Unassembled WGS sequence"/>
</dbReference>
<comment type="caution">
    <text evidence="1">The sequence shown here is derived from an EMBL/GenBank/DDBJ whole genome shotgun (WGS) entry which is preliminary data.</text>
</comment>
<name>A0A6I3KVU2_9NOCA</name>
<sequence length="59" mass="6911">MPDGRHLIRNLRERLRVPSGPRSRRRVIALTHPLLDPGIAYWEFDDVVHVLDDEARIDV</sequence>
<keyword evidence="2" id="KW-1185">Reference proteome</keyword>
<dbReference type="AlphaFoldDB" id="A0A6I3KVU2"/>
<dbReference type="EMBL" id="WMBB01000002">
    <property type="protein sequence ID" value="MTE12144.1"/>
    <property type="molecule type" value="Genomic_DNA"/>
</dbReference>
<organism evidence="1 2">
    <name type="scientific">Nocardia aurantiaca</name>
    <dbReference type="NCBI Taxonomy" id="2675850"/>
    <lineage>
        <taxon>Bacteria</taxon>
        <taxon>Bacillati</taxon>
        <taxon>Actinomycetota</taxon>
        <taxon>Actinomycetes</taxon>
        <taxon>Mycobacteriales</taxon>
        <taxon>Nocardiaceae</taxon>
        <taxon>Nocardia</taxon>
    </lineage>
</organism>
<protein>
    <submittedName>
        <fullName evidence="1">Uncharacterized protein</fullName>
    </submittedName>
</protein>